<evidence type="ECO:0000256" key="1">
    <source>
        <dbReference type="ARBA" id="ARBA00022737"/>
    </source>
</evidence>
<feature type="compositionally biased region" description="Basic and acidic residues" evidence="3">
    <location>
        <begin position="104"/>
        <end position="118"/>
    </location>
</feature>
<feature type="region of interest" description="Disordered" evidence="3">
    <location>
        <begin position="78"/>
        <end position="121"/>
    </location>
</feature>
<dbReference type="SUPFAM" id="SSF64268">
    <property type="entry name" value="PX domain"/>
    <property type="match status" value="1"/>
</dbReference>
<dbReference type="Gene3D" id="3.30.1520.10">
    <property type="entry name" value="Phox-like domain"/>
    <property type="match status" value="1"/>
</dbReference>
<dbReference type="AlphaFoldDB" id="A0AAD5UAU9"/>
<keyword evidence="5" id="KW-1185">Reference proteome</keyword>
<dbReference type="PANTHER" id="PTHR15706">
    <property type="entry name" value="SH3 MULTIPLE DOMAIN"/>
    <property type="match status" value="1"/>
</dbReference>
<protein>
    <submittedName>
        <fullName evidence="4">Bud emergence protein 1</fullName>
    </submittedName>
</protein>
<evidence type="ECO:0000313" key="5">
    <source>
        <dbReference type="Proteomes" id="UP001210925"/>
    </source>
</evidence>
<gene>
    <name evidence="4" type="primary">BEM1_1</name>
    <name evidence="4" type="ORF">HK103_001389</name>
</gene>
<organism evidence="4 5">
    <name type="scientific">Boothiomyces macroporosus</name>
    <dbReference type="NCBI Taxonomy" id="261099"/>
    <lineage>
        <taxon>Eukaryota</taxon>
        <taxon>Fungi</taxon>
        <taxon>Fungi incertae sedis</taxon>
        <taxon>Chytridiomycota</taxon>
        <taxon>Chytridiomycota incertae sedis</taxon>
        <taxon>Chytridiomycetes</taxon>
        <taxon>Rhizophydiales</taxon>
        <taxon>Terramycetaceae</taxon>
        <taxon>Boothiomyces</taxon>
    </lineage>
</organism>
<dbReference type="GO" id="GO:0035091">
    <property type="term" value="F:phosphatidylinositol binding"/>
    <property type="evidence" value="ECO:0007669"/>
    <property type="project" value="InterPro"/>
</dbReference>
<sequence length="347" mass="38834">MNGMVGGFGGGAGADYSMFYQQQLKTRKKELIAKKKAELLKLKQAEEEKTEATEQEISPPPAYNTVVGGALKNNSTLMPNNSIHRTSSQTSQRTNYFPTSKPTKPAEIDTSDKAHSQKTDSGVEISMEARNRLGGYVQSCELGVDDEWQFTIEVKLRSGGSHILFRKYDDLWDLHIDLMKNYPAESGANGTPRSIPFLDPPAHNMALQEALRRRKVMNFYIQEIMFLSLLGVGKDPINNFFALRDGDLNCKNKALSGSSNAIMDLLNDLDLTKEITVVISDGKKTASFTTPVETDLDTLFESARKAFKEPFSKLKYRNEMGEKIVLQSDNELRLLINYRNRLSLSTA</sequence>
<name>A0AAD5UAU9_9FUNG</name>
<dbReference type="Proteomes" id="UP001210925">
    <property type="component" value="Unassembled WGS sequence"/>
</dbReference>
<proteinExistence type="predicted"/>
<dbReference type="GO" id="GO:0005737">
    <property type="term" value="C:cytoplasm"/>
    <property type="evidence" value="ECO:0007669"/>
    <property type="project" value="TreeGrafter"/>
</dbReference>
<evidence type="ECO:0000256" key="2">
    <source>
        <dbReference type="SAM" id="Coils"/>
    </source>
</evidence>
<reference evidence="4" key="1">
    <citation type="submission" date="2020-05" db="EMBL/GenBank/DDBJ databases">
        <title>Phylogenomic resolution of chytrid fungi.</title>
        <authorList>
            <person name="Stajich J.E."/>
            <person name="Amses K."/>
            <person name="Simmons R."/>
            <person name="Seto K."/>
            <person name="Myers J."/>
            <person name="Bonds A."/>
            <person name="Quandt C.A."/>
            <person name="Barry K."/>
            <person name="Liu P."/>
            <person name="Grigoriev I."/>
            <person name="Longcore J.E."/>
            <person name="James T.Y."/>
        </authorList>
    </citation>
    <scope>NUCLEOTIDE SEQUENCE</scope>
    <source>
        <strain evidence="4">PLAUS21</strain>
    </source>
</reference>
<evidence type="ECO:0000313" key="4">
    <source>
        <dbReference type="EMBL" id="KAJ3252590.1"/>
    </source>
</evidence>
<keyword evidence="2" id="KW-0175">Coiled coil</keyword>
<evidence type="ECO:0000256" key="3">
    <source>
        <dbReference type="SAM" id="MobiDB-lite"/>
    </source>
</evidence>
<dbReference type="PANTHER" id="PTHR15706:SF2">
    <property type="entry name" value="SH3 AND PX DOMAIN-CONTAINING PROTEIN 2A"/>
    <property type="match status" value="1"/>
</dbReference>
<accession>A0AAD5UAU9</accession>
<feature type="coiled-coil region" evidence="2">
    <location>
        <begin position="28"/>
        <end position="56"/>
    </location>
</feature>
<feature type="compositionally biased region" description="Polar residues" evidence="3">
    <location>
        <begin position="78"/>
        <end position="102"/>
    </location>
</feature>
<dbReference type="EMBL" id="JADGKB010000136">
    <property type="protein sequence ID" value="KAJ3252590.1"/>
    <property type="molecule type" value="Genomic_DNA"/>
</dbReference>
<keyword evidence="1" id="KW-0677">Repeat</keyword>
<dbReference type="InterPro" id="IPR051228">
    <property type="entry name" value="NADPH_Oxidase/PX-Domain"/>
</dbReference>
<comment type="caution">
    <text evidence="4">The sequence shown here is derived from an EMBL/GenBank/DDBJ whole genome shotgun (WGS) entry which is preliminary data.</text>
</comment>
<dbReference type="InterPro" id="IPR036871">
    <property type="entry name" value="PX_dom_sf"/>
</dbReference>